<feature type="non-terminal residue" evidence="1">
    <location>
        <position position="241"/>
    </location>
</feature>
<dbReference type="EMBL" id="CAJNNV010029450">
    <property type="protein sequence ID" value="CAE8628653.1"/>
    <property type="molecule type" value="Genomic_DNA"/>
</dbReference>
<name>A0A813GTK7_POLGL</name>
<dbReference type="AlphaFoldDB" id="A0A813GTK7"/>
<proteinExistence type="predicted"/>
<organism evidence="1 2">
    <name type="scientific">Polarella glacialis</name>
    <name type="common">Dinoflagellate</name>
    <dbReference type="NCBI Taxonomy" id="89957"/>
    <lineage>
        <taxon>Eukaryota</taxon>
        <taxon>Sar</taxon>
        <taxon>Alveolata</taxon>
        <taxon>Dinophyceae</taxon>
        <taxon>Suessiales</taxon>
        <taxon>Suessiaceae</taxon>
        <taxon>Polarella</taxon>
    </lineage>
</organism>
<evidence type="ECO:0000313" key="1">
    <source>
        <dbReference type="EMBL" id="CAE8628653.1"/>
    </source>
</evidence>
<accession>A0A813GTK7</accession>
<gene>
    <name evidence="1" type="ORF">PGLA1383_LOCUS45259</name>
</gene>
<keyword evidence="2" id="KW-1185">Reference proteome</keyword>
<evidence type="ECO:0000313" key="2">
    <source>
        <dbReference type="Proteomes" id="UP000654075"/>
    </source>
</evidence>
<sequence length="241" mass="27590">MRTRRSFPSSSKETFPTKATRFVKELIEGKIINSKYRQDGEILYGKMCYNYTFYGRCNKWQNCDFIQYRCKCGTDGCTCQFAKCKYAHRTFDLVFPPEFIMSAYPNCKETIELNFFNKDSQQDERFTILKEHIASTPMSYLCTLCPHPWCNDAQCPFGVHLCQTAWLHDEAAFKEGSHPVVPDYFRKKYGRAVVKTSSRTAWGPKAKAMPFLILEVPLAEEMPLAAAADEEVPLAEAAGEG</sequence>
<protein>
    <submittedName>
        <fullName evidence="1">Uncharacterized protein</fullName>
    </submittedName>
</protein>
<dbReference type="Proteomes" id="UP000654075">
    <property type="component" value="Unassembled WGS sequence"/>
</dbReference>
<reference evidence="1" key="1">
    <citation type="submission" date="2021-02" db="EMBL/GenBank/DDBJ databases">
        <authorList>
            <person name="Dougan E. K."/>
            <person name="Rhodes N."/>
            <person name="Thang M."/>
            <person name="Chan C."/>
        </authorList>
    </citation>
    <scope>NUCLEOTIDE SEQUENCE</scope>
</reference>
<comment type="caution">
    <text evidence="1">The sequence shown here is derived from an EMBL/GenBank/DDBJ whole genome shotgun (WGS) entry which is preliminary data.</text>
</comment>